<feature type="compositionally biased region" description="Basic and acidic residues" evidence="1">
    <location>
        <begin position="30"/>
        <end position="40"/>
    </location>
</feature>
<sequence length="250" mass="28884">MATSNKRGANDTRRAKDTRRTIKGTKRSKGTNDFDHHSKDVQPNPQISEIVLRIIAKTYFKKGYCYLGLDEENCRIFRPIMDTRVCAIRKDFCWKSCYRFQVTLNPQDNKVNFATPHPHRNEDLVVTSIVKEEKPEPFNVQILVNVAEPDIQDIFLDIQEKKYLFKNAQSPSAGILKCRSSNVYLDDHSKKSRLRIILSSGHYDFRMKAIKIDDIPKVDREILVVLGLSRPLMAFHPARCYIIVVGLFVV</sequence>
<name>A0A8B6CVC3_MYTGA</name>
<feature type="compositionally biased region" description="Basic and acidic residues" evidence="1">
    <location>
        <begin position="8"/>
        <end position="20"/>
    </location>
</feature>
<evidence type="ECO:0000313" key="2">
    <source>
        <dbReference type="EMBL" id="VDI09400.1"/>
    </source>
</evidence>
<dbReference type="Proteomes" id="UP000596742">
    <property type="component" value="Unassembled WGS sequence"/>
</dbReference>
<keyword evidence="3" id="KW-1185">Reference proteome</keyword>
<accession>A0A8B6CVC3</accession>
<dbReference type="EMBL" id="UYJE01002283">
    <property type="protein sequence ID" value="VDI09400.1"/>
    <property type="molecule type" value="Genomic_DNA"/>
</dbReference>
<feature type="region of interest" description="Disordered" evidence="1">
    <location>
        <begin position="1"/>
        <end position="42"/>
    </location>
</feature>
<dbReference type="OrthoDB" id="6080336at2759"/>
<evidence type="ECO:0000256" key="1">
    <source>
        <dbReference type="SAM" id="MobiDB-lite"/>
    </source>
</evidence>
<protein>
    <submittedName>
        <fullName evidence="2">Uncharacterized protein</fullName>
    </submittedName>
</protein>
<gene>
    <name evidence="2" type="ORF">MGAL_10B088304</name>
</gene>
<reference evidence="2" key="1">
    <citation type="submission" date="2018-11" db="EMBL/GenBank/DDBJ databases">
        <authorList>
            <person name="Alioto T."/>
            <person name="Alioto T."/>
        </authorList>
    </citation>
    <scope>NUCLEOTIDE SEQUENCE</scope>
</reference>
<comment type="caution">
    <text evidence="2">The sequence shown here is derived from an EMBL/GenBank/DDBJ whole genome shotgun (WGS) entry which is preliminary data.</text>
</comment>
<organism evidence="2 3">
    <name type="scientific">Mytilus galloprovincialis</name>
    <name type="common">Mediterranean mussel</name>
    <dbReference type="NCBI Taxonomy" id="29158"/>
    <lineage>
        <taxon>Eukaryota</taxon>
        <taxon>Metazoa</taxon>
        <taxon>Spiralia</taxon>
        <taxon>Lophotrochozoa</taxon>
        <taxon>Mollusca</taxon>
        <taxon>Bivalvia</taxon>
        <taxon>Autobranchia</taxon>
        <taxon>Pteriomorphia</taxon>
        <taxon>Mytilida</taxon>
        <taxon>Mytiloidea</taxon>
        <taxon>Mytilidae</taxon>
        <taxon>Mytilinae</taxon>
        <taxon>Mytilus</taxon>
    </lineage>
</organism>
<evidence type="ECO:0000313" key="3">
    <source>
        <dbReference type="Proteomes" id="UP000596742"/>
    </source>
</evidence>
<proteinExistence type="predicted"/>
<dbReference type="AlphaFoldDB" id="A0A8B6CVC3"/>